<protein>
    <submittedName>
        <fullName evidence="1">Uncharacterized protein</fullName>
    </submittedName>
</protein>
<keyword evidence="2" id="KW-1185">Reference proteome</keyword>
<accession>A0AAV5WAR4</accession>
<feature type="non-terminal residue" evidence="1">
    <location>
        <position position="108"/>
    </location>
</feature>
<sequence length="108" mass="12596">ARVRLSTFILRMQPRVIIVSEGVYEDNRIFTEAFFHHFVSSGHDYYSLRVKEVWRAEDEPNFVIDPARTFLFDVLPRFATFVLEKTFIVDADCLIDLILTRLSLGEPG</sequence>
<dbReference type="AlphaFoldDB" id="A0AAV5WAR4"/>
<proteinExistence type="predicted"/>
<name>A0AAV5WAR4_9BILA</name>
<comment type="caution">
    <text evidence="1">The sequence shown here is derived from an EMBL/GenBank/DDBJ whole genome shotgun (WGS) entry which is preliminary data.</text>
</comment>
<dbReference type="Proteomes" id="UP001432322">
    <property type="component" value="Unassembled WGS sequence"/>
</dbReference>
<evidence type="ECO:0000313" key="2">
    <source>
        <dbReference type="Proteomes" id="UP001432322"/>
    </source>
</evidence>
<feature type="non-terminal residue" evidence="1">
    <location>
        <position position="1"/>
    </location>
</feature>
<reference evidence="1" key="1">
    <citation type="submission" date="2023-10" db="EMBL/GenBank/DDBJ databases">
        <title>Genome assembly of Pristionchus species.</title>
        <authorList>
            <person name="Yoshida K."/>
            <person name="Sommer R.J."/>
        </authorList>
    </citation>
    <scope>NUCLEOTIDE SEQUENCE</scope>
    <source>
        <strain evidence="1">RS5133</strain>
    </source>
</reference>
<organism evidence="1 2">
    <name type="scientific">Pristionchus fissidentatus</name>
    <dbReference type="NCBI Taxonomy" id="1538716"/>
    <lineage>
        <taxon>Eukaryota</taxon>
        <taxon>Metazoa</taxon>
        <taxon>Ecdysozoa</taxon>
        <taxon>Nematoda</taxon>
        <taxon>Chromadorea</taxon>
        <taxon>Rhabditida</taxon>
        <taxon>Rhabditina</taxon>
        <taxon>Diplogasteromorpha</taxon>
        <taxon>Diplogasteroidea</taxon>
        <taxon>Neodiplogasteridae</taxon>
        <taxon>Pristionchus</taxon>
    </lineage>
</organism>
<dbReference type="EMBL" id="BTSY01000005">
    <property type="protein sequence ID" value="GMT26919.1"/>
    <property type="molecule type" value="Genomic_DNA"/>
</dbReference>
<gene>
    <name evidence="1" type="ORF">PFISCL1PPCAC_18216</name>
</gene>
<evidence type="ECO:0000313" key="1">
    <source>
        <dbReference type="EMBL" id="GMT26919.1"/>
    </source>
</evidence>